<dbReference type="InterPro" id="IPR045104">
    <property type="entry name" value="Alfin"/>
</dbReference>
<dbReference type="GO" id="GO:0006355">
    <property type="term" value="P:regulation of DNA-templated transcription"/>
    <property type="evidence" value="ECO:0007669"/>
    <property type="project" value="InterPro"/>
</dbReference>
<keyword evidence="3" id="KW-0723">Serine/threonine-protein kinase</keyword>
<dbReference type="GO" id="GO:0004674">
    <property type="term" value="F:protein serine/threonine kinase activity"/>
    <property type="evidence" value="ECO:0007669"/>
    <property type="project" value="UniProtKB-KW"/>
</dbReference>
<feature type="domain" description="Alfin N-terminal" evidence="2">
    <location>
        <begin position="9"/>
        <end position="133"/>
    </location>
</feature>
<evidence type="ECO:0000313" key="3">
    <source>
        <dbReference type="EMBL" id="GHP02492.1"/>
    </source>
</evidence>
<dbReference type="GO" id="GO:0005634">
    <property type="term" value="C:nucleus"/>
    <property type="evidence" value="ECO:0007669"/>
    <property type="project" value="TreeGrafter"/>
</dbReference>
<evidence type="ECO:0000313" key="4">
    <source>
        <dbReference type="Proteomes" id="UP000660262"/>
    </source>
</evidence>
<dbReference type="AlphaFoldDB" id="A0A830H7C9"/>
<keyword evidence="4" id="KW-1185">Reference proteome</keyword>
<dbReference type="Pfam" id="PF12165">
    <property type="entry name" value="Alfin"/>
    <property type="match status" value="1"/>
</dbReference>
<evidence type="ECO:0000256" key="1">
    <source>
        <dbReference type="SAM" id="MobiDB-lite"/>
    </source>
</evidence>
<feature type="region of interest" description="Disordered" evidence="1">
    <location>
        <begin position="137"/>
        <end position="184"/>
    </location>
</feature>
<gene>
    <name evidence="3" type="ORF">PPROV_000124900</name>
</gene>
<dbReference type="Proteomes" id="UP000660262">
    <property type="component" value="Unassembled WGS sequence"/>
</dbReference>
<dbReference type="PANTHER" id="PTHR12321:SF98">
    <property type="entry name" value="PHD FINGER PROTEIN ALFIN-LIKE 5"/>
    <property type="match status" value="1"/>
</dbReference>
<dbReference type="OrthoDB" id="436852at2759"/>
<accession>A0A830H7C9</accession>
<dbReference type="Gene3D" id="2.30.30.140">
    <property type="match status" value="1"/>
</dbReference>
<proteinExistence type="predicted"/>
<dbReference type="EMBL" id="BNJQ01000003">
    <property type="protein sequence ID" value="GHP02492.1"/>
    <property type="molecule type" value="Genomic_DNA"/>
</dbReference>
<dbReference type="InterPro" id="IPR021998">
    <property type="entry name" value="Alfin_N"/>
</dbReference>
<dbReference type="PANTHER" id="PTHR12321">
    <property type="entry name" value="CPG BINDING PROTEIN"/>
    <property type="match status" value="1"/>
</dbReference>
<protein>
    <submittedName>
        <fullName evidence="3">Serine/threonine protein kinase, NIMA Fin1</fullName>
    </submittedName>
</protein>
<comment type="caution">
    <text evidence="3">The sequence shown here is derived from an EMBL/GenBank/DDBJ whole genome shotgun (WGS) entry which is preliminary data.</text>
</comment>
<reference evidence="3" key="1">
    <citation type="submission" date="2020-10" db="EMBL/GenBank/DDBJ databases">
        <title>Unveiling of a novel bifunctional photoreceptor, Dualchrome1, isolated from a cosmopolitan green alga.</title>
        <authorList>
            <person name="Suzuki S."/>
            <person name="Kawachi M."/>
        </authorList>
    </citation>
    <scope>NUCLEOTIDE SEQUENCE</scope>
    <source>
        <strain evidence="3">NIES 2893</strain>
    </source>
</reference>
<keyword evidence="3" id="KW-0418">Kinase</keyword>
<dbReference type="GO" id="GO:0042393">
    <property type="term" value="F:histone binding"/>
    <property type="evidence" value="ECO:0007669"/>
    <property type="project" value="InterPro"/>
</dbReference>
<evidence type="ECO:0000259" key="2">
    <source>
        <dbReference type="Pfam" id="PF12165"/>
    </source>
</evidence>
<sequence>MEALTPRNVDEVFHDYEQRRKGLITALTSEVDRFYAECDPDKENLCLYGNHDGSWEVALPAEEVPPELPEPALGINFARDGMQKKDWLSLVAVHSDAWLMAVAFYFGAKFDKYERDRLFKLVNGLPTVYEVLSGKATKKKGGTSGGGESRKRKAEGAAGGGGGESLPPPPSFHSSEPVSKPSDGRIFAPKENIMTLQGCQVELFWPDDELWYPAAIVQVNQRGRIADVVYPDGSKEKLELDDVIPDGHLNVVKSSA</sequence>
<dbReference type="GO" id="GO:0003712">
    <property type="term" value="F:transcription coregulator activity"/>
    <property type="evidence" value="ECO:0007669"/>
    <property type="project" value="TreeGrafter"/>
</dbReference>
<keyword evidence="3" id="KW-0808">Transferase</keyword>
<dbReference type="GO" id="GO:0000976">
    <property type="term" value="F:transcription cis-regulatory region binding"/>
    <property type="evidence" value="ECO:0007669"/>
    <property type="project" value="TreeGrafter"/>
</dbReference>
<name>A0A830H7C9_9CHLO</name>
<organism evidence="3 4">
    <name type="scientific">Pycnococcus provasolii</name>
    <dbReference type="NCBI Taxonomy" id="41880"/>
    <lineage>
        <taxon>Eukaryota</taxon>
        <taxon>Viridiplantae</taxon>
        <taxon>Chlorophyta</taxon>
        <taxon>Pseudoscourfieldiophyceae</taxon>
        <taxon>Pseudoscourfieldiales</taxon>
        <taxon>Pycnococcaceae</taxon>
        <taxon>Pycnococcus</taxon>
    </lineage>
</organism>